<keyword evidence="6 9" id="KW-0472">Membrane</keyword>
<dbReference type="SMART" id="SM00679">
    <property type="entry name" value="CTNS"/>
    <property type="match status" value="2"/>
</dbReference>
<dbReference type="OrthoDB" id="271506at2759"/>
<evidence type="ECO:0000256" key="1">
    <source>
        <dbReference type="ARBA" id="ARBA00004141"/>
    </source>
</evidence>
<name>A0A830HDU9_9CHLO</name>
<dbReference type="Pfam" id="PF04193">
    <property type="entry name" value="PQ-loop"/>
    <property type="match status" value="2"/>
</dbReference>
<comment type="caution">
    <text evidence="10">The sequence shown here is derived from an EMBL/GenBank/DDBJ whole genome shotgun (WGS) entry which is preliminary data.</text>
</comment>
<dbReference type="PANTHER" id="PTHR12226">
    <property type="entry name" value="MANNOSE-P-DOLICHOL UTILIZATION DEFECT 1 LEC35 -RELATED"/>
    <property type="match status" value="1"/>
</dbReference>
<protein>
    <submittedName>
        <fullName evidence="10">Mannose-P-dolichol utilization defect 1 protein</fullName>
    </submittedName>
</protein>
<dbReference type="EMBL" id="BNJQ01000009">
    <property type="protein sequence ID" value="GHP04918.1"/>
    <property type="molecule type" value="Genomic_DNA"/>
</dbReference>
<reference evidence="10" key="1">
    <citation type="submission" date="2020-10" db="EMBL/GenBank/DDBJ databases">
        <title>Unveiling of a novel bifunctional photoreceptor, Dualchrome1, isolated from a cosmopolitan green alga.</title>
        <authorList>
            <person name="Suzuki S."/>
            <person name="Kawachi M."/>
        </authorList>
    </citation>
    <scope>NUCLEOTIDE SEQUENCE</scope>
    <source>
        <strain evidence="10">NIES 2893</strain>
    </source>
</reference>
<feature type="transmembrane region" description="Helical" evidence="9">
    <location>
        <begin position="82"/>
        <end position="102"/>
    </location>
</feature>
<evidence type="ECO:0000313" key="10">
    <source>
        <dbReference type="EMBL" id="GHP04918.1"/>
    </source>
</evidence>
<keyword evidence="5 9" id="KW-1133">Transmembrane helix</keyword>
<evidence type="ECO:0000256" key="8">
    <source>
        <dbReference type="SAM" id="MobiDB-lite"/>
    </source>
</evidence>
<sequence length="274" mass="29148">MAMAMRTMNSAPGARGRGSPGFARSTKPMVKSRRSSAVTAASASGVAETLAHVVGVCVVTGACVRSLPQILRIHKSRSAKGLSLGSFTWESIGLTLVLAYNVSREYPLSTYAECIALVIQDVIVACQIFYFRHGFAKSATPFALSAVGGVAMCATLFWWLPAQPFGAQALLSLNAVAGLIVNGSRLPQIVMNLKRGNTGELSWVTQALNVCGSIARIFTTLTLTQDILNLALQVTGLLLNGTLLAQCYRTIQMRRSGELVDDDVDAVVEEPKLA</sequence>
<evidence type="ECO:0000256" key="5">
    <source>
        <dbReference type="ARBA" id="ARBA00022989"/>
    </source>
</evidence>
<feature type="transmembrane region" description="Helical" evidence="9">
    <location>
        <begin position="142"/>
        <end position="159"/>
    </location>
</feature>
<evidence type="ECO:0000256" key="7">
    <source>
        <dbReference type="ARBA" id="ARBA00038475"/>
    </source>
</evidence>
<feature type="region of interest" description="Disordered" evidence="8">
    <location>
        <begin position="6"/>
        <end position="30"/>
    </location>
</feature>
<dbReference type="Proteomes" id="UP000660262">
    <property type="component" value="Unassembled WGS sequence"/>
</dbReference>
<keyword evidence="4" id="KW-0677">Repeat</keyword>
<keyword evidence="11" id="KW-1185">Reference proteome</keyword>
<comment type="similarity">
    <text evidence="7">Belongs to the MPDU1 (TC 2.A.43.3) family.</text>
</comment>
<organism evidence="10 11">
    <name type="scientific">Pycnococcus provasolii</name>
    <dbReference type="NCBI Taxonomy" id="41880"/>
    <lineage>
        <taxon>Eukaryota</taxon>
        <taxon>Viridiplantae</taxon>
        <taxon>Chlorophyta</taxon>
        <taxon>Pseudoscourfieldiophyceae</taxon>
        <taxon>Pseudoscourfieldiales</taxon>
        <taxon>Pycnococcaceae</taxon>
        <taxon>Pycnococcus</taxon>
    </lineage>
</organism>
<feature type="transmembrane region" description="Helical" evidence="9">
    <location>
        <begin position="108"/>
        <end position="130"/>
    </location>
</feature>
<proteinExistence type="inferred from homology"/>
<evidence type="ECO:0000256" key="6">
    <source>
        <dbReference type="ARBA" id="ARBA00023136"/>
    </source>
</evidence>
<keyword evidence="2" id="KW-0813">Transport</keyword>
<dbReference type="InterPro" id="IPR016817">
    <property type="entry name" value="MannP-dilichol_defect-1"/>
</dbReference>
<feature type="transmembrane region" description="Helical" evidence="9">
    <location>
        <begin position="165"/>
        <end position="182"/>
    </location>
</feature>
<comment type="subcellular location">
    <subcellularLocation>
        <location evidence="1">Membrane</location>
        <topology evidence="1">Multi-pass membrane protein</topology>
    </subcellularLocation>
</comment>
<gene>
    <name evidence="10" type="ORF">PPROV_000367000</name>
</gene>
<evidence type="ECO:0000313" key="11">
    <source>
        <dbReference type="Proteomes" id="UP000660262"/>
    </source>
</evidence>
<accession>A0A830HDU9</accession>
<evidence type="ECO:0000256" key="4">
    <source>
        <dbReference type="ARBA" id="ARBA00022737"/>
    </source>
</evidence>
<evidence type="ECO:0000256" key="3">
    <source>
        <dbReference type="ARBA" id="ARBA00022692"/>
    </source>
</evidence>
<dbReference type="PANTHER" id="PTHR12226:SF2">
    <property type="entry name" value="MANNOSE-P-DOLICHOL UTILIZATION DEFECT 1 PROTEIN"/>
    <property type="match status" value="1"/>
</dbReference>
<dbReference type="InterPro" id="IPR006603">
    <property type="entry name" value="PQ-loop_rpt"/>
</dbReference>
<keyword evidence="3 9" id="KW-0812">Transmembrane</keyword>
<dbReference type="AlphaFoldDB" id="A0A830HDU9"/>
<dbReference type="GO" id="GO:0016020">
    <property type="term" value="C:membrane"/>
    <property type="evidence" value="ECO:0007669"/>
    <property type="project" value="UniProtKB-SubCell"/>
</dbReference>
<evidence type="ECO:0000256" key="9">
    <source>
        <dbReference type="SAM" id="Phobius"/>
    </source>
</evidence>
<dbReference type="Gene3D" id="1.20.1280.290">
    <property type="match status" value="2"/>
</dbReference>
<evidence type="ECO:0000256" key="2">
    <source>
        <dbReference type="ARBA" id="ARBA00022448"/>
    </source>
</evidence>